<evidence type="ECO:0000256" key="1">
    <source>
        <dbReference type="SAM" id="Phobius"/>
    </source>
</evidence>
<dbReference type="AlphaFoldDB" id="A0A3R9QQ18"/>
<name>A0A3R9QQ18_9BACI</name>
<gene>
    <name evidence="2" type="ORF">D7Z54_23890</name>
</gene>
<dbReference type="EMBL" id="RBVX01000031">
    <property type="protein sequence ID" value="RSL30837.1"/>
    <property type="molecule type" value="Genomic_DNA"/>
</dbReference>
<feature type="transmembrane region" description="Helical" evidence="1">
    <location>
        <begin position="34"/>
        <end position="49"/>
    </location>
</feature>
<dbReference type="RefSeq" id="WP_125559810.1">
    <property type="nucleotide sequence ID" value="NZ_RBVX01000031.1"/>
</dbReference>
<organism evidence="2 3">
    <name type="scientific">Salibacterium salarium</name>
    <dbReference type="NCBI Taxonomy" id="284579"/>
    <lineage>
        <taxon>Bacteria</taxon>
        <taxon>Bacillati</taxon>
        <taxon>Bacillota</taxon>
        <taxon>Bacilli</taxon>
        <taxon>Bacillales</taxon>
        <taxon>Bacillaceae</taxon>
    </lineage>
</organism>
<keyword evidence="1" id="KW-1133">Transmembrane helix</keyword>
<reference evidence="2 3" key="1">
    <citation type="submission" date="2018-10" db="EMBL/GenBank/DDBJ databases">
        <title>Draft genome sequence of Bacillus salarius IM0101, isolated from a hypersaline soil in Inner Mongolia, China.</title>
        <authorList>
            <person name="Yamprayoonswat W."/>
            <person name="Boonvisut S."/>
            <person name="Jumpathong W."/>
            <person name="Sittihan S."/>
            <person name="Ruangsuj P."/>
            <person name="Wanthongcharoen S."/>
            <person name="Thongpramul N."/>
            <person name="Pimmason S."/>
            <person name="Yu B."/>
            <person name="Yasawong M."/>
        </authorList>
    </citation>
    <scope>NUCLEOTIDE SEQUENCE [LARGE SCALE GENOMIC DNA]</scope>
    <source>
        <strain evidence="2 3">IM0101</strain>
    </source>
</reference>
<comment type="caution">
    <text evidence="2">The sequence shown here is derived from an EMBL/GenBank/DDBJ whole genome shotgun (WGS) entry which is preliminary data.</text>
</comment>
<evidence type="ECO:0000313" key="2">
    <source>
        <dbReference type="EMBL" id="RSL30837.1"/>
    </source>
</evidence>
<feature type="transmembrane region" description="Helical" evidence="1">
    <location>
        <begin position="6"/>
        <end position="22"/>
    </location>
</feature>
<keyword evidence="1" id="KW-0812">Transmembrane</keyword>
<sequence length="70" mass="8303">MKIYWYLLLGFSVFILTPLLILDMVQTKTFNPKFILMIIVLITVYQSIFKKKDKDNDNNVQNDKQSSENE</sequence>
<keyword evidence="3" id="KW-1185">Reference proteome</keyword>
<accession>A0A3R9QQ18</accession>
<protein>
    <submittedName>
        <fullName evidence="2">Uncharacterized protein</fullName>
    </submittedName>
</protein>
<proteinExistence type="predicted"/>
<evidence type="ECO:0000313" key="3">
    <source>
        <dbReference type="Proteomes" id="UP000275076"/>
    </source>
</evidence>
<keyword evidence="1" id="KW-0472">Membrane</keyword>
<dbReference type="Proteomes" id="UP000275076">
    <property type="component" value="Unassembled WGS sequence"/>
</dbReference>